<evidence type="ECO:0000256" key="6">
    <source>
        <dbReference type="SAM" id="MobiDB-lite"/>
    </source>
</evidence>
<keyword evidence="2" id="KW-1003">Cell membrane</keyword>
<feature type="region of interest" description="Disordered" evidence="6">
    <location>
        <begin position="412"/>
        <end position="446"/>
    </location>
</feature>
<feature type="transmembrane region" description="Helical" evidence="7">
    <location>
        <begin position="229"/>
        <end position="249"/>
    </location>
</feature>
<dbReference type="CDD" id="cd06173">
    <property type="entry name" value="MFS_MefA_like"/>
    <property type="match status" value="1"/>
</dbReference>
<keyword evidence="4 7" id="KW-1133">Transmembrane helix</keyword>
<feature type="transmembrane region" description="Helical" evidence="7">
    <location>
        <begin position="291"/>
        <end position="309"/>
    </location>
</feature>
<feature type="domain" description="Major facilitator superfamily (MFS) profile" evidence="8">
    <location>
        <begin position="224"/>
        <end position="446"/>
    </location>
</feature>
<gene>
    <name evidence="9" type="ORF">HCN51_49500</name>
</gene>
<keyword evidence="3 7" id="KW-0812">Transmembrane</keyword>
<evidence type="ECO:0000256" key="1">
    <source>
        <dbReference type="ARBA" id="ARBA00004651"/>
    </source>
</evidence>
<dbReference type="PROSITE" id="PS50850">
    <property type="entry name" value="MFS"/>
    <property type="match status" value="1"/>
</dbReference>
<dbReference type="EMBL" id="JAATEP010000064">
    <property type="protein sequence ID" value="NJP97375.1"/>
    <property type="molecule type" value="Genomic_DNA"/>
</dbReference>
<feature type="transmembrane region" description="Helical" evidence="7">
    <location>
        <begin position="315"/>
        <end position="337"/>
    </location>
</feature>
<dbReference type="SUPFAM" id="SSF103473">
    <property type="entry name" value="MFS general substrate transporter"/>
    <property type="match status" value="1"/>
</dbReference>
<dbReference type="Proteomes" id="UP000696294">
    <property type="component" value="Unassembled WGS sequence"/>
</dbReference>
<dbReference type="Gene3D" id="1.20.1250.20">
    <property type="entry name" value="MFS general substrate transporter like domains"/>
    <property type="match status" value="1"/>
</dbReference>
<dbReference type="InterPro" id="IPR036259">
    <property type="entry name" value="MFS_trans_sf"/>
</dbReference>
<keyword evidence="5 7" id="KW-0472">Membrane</keyword>
<name>A0ABX1BI08_9ACTN</name>
<accession>A0ABX1BI08</accession>
<comment type="subcellular location">
    <subcellularLocation>
        <location evidence="1">Cell membrane</location>
        <topology evidence="1">Multi-pass membrane protein</topology>
    </subcellularLocation>
</comment>
<organism evidence="9 10">
    <name type="scientific">Nonomuraea composti</name>
    <dbReference type="NCBI Taxonomy" id="2720023"/>
    <lineage>
        <taxon>Bacteria</taxon>
        <taxon>Bacillati</taxon>
        <taxon>Actinomycetota</taxon>
        <taxon>Actinomycetes</taxon>
        <taxon>Streptosporangiales</taxon>
        <taxon>Streptosporangiaceae</taxon>
        <taxon>Nonomuraea</taxon>
    </lineage>
</organism>
<keyword evidence="10" id="KW-1185">Reference proteome</keyword>
<evidence type="ECO:0000256" key="5">
    <source>
        <dbReference type="ARBA" id="ARBA00023136"/>
    </source>
</evidence>
<protein>
    <submittedName>
        <fullName evidence="9">MFS transporter</fullName>
    </submittedName>
</protein>
<evidence type="ECO:0000259" key="8">
    <source>
        <dbReference type="PROSITE" id="PS50850"/>
    </source>
</evidence>
<feature type="transmembrane region" description="Helical" evidence="7">
    <location>
        <begin position="261"/>
        <end position="279"/>
    </location>
</feature>
<feature type="transmembrane region" description="Helical" evidence="7">
    <location>
        <begin position="46"/>
        <end position="67"/>
    </location>
</feature>
<comment type="caution">
    <text evidence="9">The sequence shown here is derived from an EMBL/GenBank/DDBJ whole genome shotgun (WGS) entry which is preliminary data.</text>
</comment>
<evidence type="ECO:0000313" key="9">
    <source>
        <dbReference type="EMBL" id="NJP97375.1"/>
    </source>
</evidence>
<feature type="transmembrane region" description="Helical" evidence="7">
    <location>
        <begin position="358"/>
        <end position="378"/>
    </location>
</feature>
<evidence type="ECO:0000313" key="10">
    <source>
        <dbReference type="Proteomes" id="UP000696294"/>
    </source>
</evidence>
<dbReference type="Pfam" id="PF07690">
    <property type="entry name" value="MFS_1"/>
    <property type="match status" value="1"/>
</dbReference>
<evidence type="ECO:0000256" key="2">
    <source>
        <dbReference type="ARBA" id="ARBA00022475"/>
    </source>
</evidence>
<evidence type="ECO:0000256" key="3">
    <source>
        <dbReference type="ARBA" id="ARBA00022692"/>
    </source>
</evidence>
<evidence type="ECO:0000256" key="7">
    <source>
        <dbReference type="SAM" id="Phobius"/>
    </source>
</evidence>
<evidence type="ECO:0000256" key="4">
    <source>
        <dbReference type="ARBA" id="ARBA00022989"/>
    </source>
</evidence>
<feature type="transmembrane region" description="Helical" evidence="7">
    <location>
        <begin position="384"/>
        <end position="402"/>
    </location>
</feature>
<dbReference type="InterPro" id="IPR020846">
    <property type="entry name" value="MFS_dom"/>
</dbReference>
<proteinExistence type="predicted"/>
<sequence>MSSRSPFKRRDFRLLLFGQTTAQLGTQVSGVAVPLLAVVTLDASPLQLGLITASGTVAFAVIGLPAGAWVDRWRRRRPVLVGADLARAVVLATVPLAAMFEVLGIWQLVVVSLLAGVARVFFDVGYQSYLPSVVGREGLLAGNSAMESIRAGGQVAGPGAGGWAVSVLGAANVVLVQAVTFAASAVSLLAIKAREPAPVPAASASAGLGAEIREGLVFVLRTPVLRATAITSAAGNFAFALASAVSFVFMVRTLGLSPTGIGLVLAAGSVAALAGAALTPLLARRAGSARVIWLALAVTGPVAMLSPLAGRGWAVGLLVVGTAAGELGQIVYAVTNVSLRQRLCPERMLGRVNATMRFLMMGLFPLGALLGGVLGEVAGARQTLWVAAVVVLLSPLPVYAALRGVKDVEDLDGAPRGVRDVEGLGGEGAPEGAPSPGSVRRGGAGR</sequence>
<dbReference type="RefSeq" id="WP_168019388.1">
    <property type="nucleotide sequence ID" value="NZ_JAATEP010000064.1"/>
</dbReference>
<reference evidence="9 10" key="1">
    <citation type="submission" date="2020-03" db="EMBL/GenBank/DDBJ databases">
        <title>WGS of actinomycetes isolated from Thailand.</title>
        <authorList>
            <person name="Thawai C."/>
        </authorList>
    </citation>
    <scope>NUCLEOTIDE SEQUENCE [LARGE SCALE GENOMIC DNA]</scope>
    <source>
        <strain evidence="9 10">FMUSA5-5</strain>
    </source>
</reference>
<dbReference type="PANTHER" id="PTHR23513">
    <property type="entry name" value="INTEGRAL MEMBRANE EFFLUX PROTEIN-RELATED"/>
    <property type="match status" value="1"/>
</dbReference>
<dbReference type="PANTHER" id="PTHR23513:SF6">
    <property type="entry name" value="MAJOR FACILITATOR SUPERFAMILY ASSOCIATED DOMAIN-CONTAINING PROTEIN"/>
    <property type="match status" value="1"/>
</dbReference>
<dbReference type="InterPro" id="IPR011701">
    <property type="entry name" value="MFS"/>
</dbReference>